<organism evidence="1 2">
    <name type="scientific">Ananas comosus</name>
    <name type="common">Pineapple</name>
    <name type="synonym">Ananas ananas</name>
    <dbReference type="NCBI Taxonomy" id="4615"/>
    <lineage>
        <taxon>Eukaryota</taxon>
        <taxon>Viridiplantae</taxon>
        <taxon>Streptophyta</taxon>
        <taxon>Embryophyta</taxon>
        <taxon>Tracheophyta</taxon>
        <taxon>Spermatophyta</taxon>
        <taxon>Magnoliopsida</taxon>
        <taxon>Liliopsida</taxon>
        <taxon>Poales</taxon>
        <taxon>Bromeliaceae</taxon>
        <taxon>Bromelioideae</taxon>
        <taxon>Ananas</taxon>
    </lineage>
</organism>
<sequence>MLNCCWGHQGGVVLTYTCYLRFEICPFYNLSKLGAEAPPPALAAAPLPDFDAALPTKAGEVSWRNLLCQHVSKWYKIQES</sequence>
<dbReference type="Proteomes" id="UP000092600">
    <property type="component" value="Unassembled WGS sequence"/>
</dbReference>
<proteinExistence type="predicted"/>
<protein>
    <submittedName>
        <fullName evidence="1">Uncharacterized protein</fullName>
    </submittedName>
</protein>
<comment type="caution">
    <text evidence="1">The sequence shown here is derived from an EMBL/GenBank/DDBJ whole genome shotgun (WGS) entry which is preliminary data.</text>
</comment>
<name>A0A199V081_ANACO</name>
<dbReference type="AlphaFoldDB" id="A0A199V081"/>
<evidence type="ECO:0000313" key="2">
    <source>
        <dbReference type="Proteomes" id="UP000092600"/>
    </source>
</evidence>
<gene>
    <name evidence="1" type="ORF">ACMD2_05381</name>
</gene>
<reference evidence="1 2" key="1">
    <citation type="journal article" date="2016" name="DNA Res.">
        <title>The draft genome of MD-2 pineapple using hybrid error correction of long reads.</title>
        <authorList>
            <person name="Redwan R.M."/>
            <person name="Saidin A."/>
            <person name="Kumar S.V."/>
        </authorList>
    </citation>
    <scope>NUCLEOTIDE SEQUENCE [LARGE SCALE GENOMIC DNA]</scope>
    <source>
        <strain evidence="2">cv. MD2</strain>
        <tissue evidence="1">Leaf</tissue>
    </source>
</reference>
<dbReference type="EMBL" id="LSRQ01003888">
    <property type="protein sequence ID" value="OAY70477.1"/>
    <property type="molecule type" value="Genomic_DNA"/>
</dbReference>
<accession>A0A199V081</accession>
<evidence type="ECO:0000313" key="1">
    <source>
        <dbReference type="EMBL" id="OAY70477.1"/>
    </source>
</evidence>